<keyword evidence="2" id="KW-1185">Reference proteome</keyword>
<evidence type="ECO:0000313" key="2">
    <source>
        <dbReference type="Proteomes" id="UP000479710"/>
    </source>
</evidence>
<dbReference type="AlphaFoldDB" id="A0A6G1EXL0"/>
<accession>A0A6G1EXL0</accession>
<dbReference type="EMBL" id="SPHZ02000002">
    <property type="protein sequence ID" value="KAF0929376.1"/>
    <property type="molecule type" value="Genomic_DNA"/>
</dbReference>
<name>A0A6G1EXL0_9ORYZ</name>
<dbReference type="Proteomes" id="UP000479710">
    <property type="component" value="Unassembled WGS sequence"/>
</dbReference>
<protein>
    <submittedName>
        <fullName evidence="1">Uncharacterized protein</fullName>
    </submittedName>
</protein>
<comment type="caution">
    <text evidence="1">The sequence shown here is derived from an EMBL/GenBank/DDBJ whole genome shotgun (WGS) entry which is preliminary data.</text>
</comment>
<evidence type="ECO:0000313" key="1">
    <source>
        <dbReference type="EMBL" id="KAF0929376.1"/>
    </source>
</evidence>
<proteinExistence type="predicted"/>
<reference evidence="1 2" key="1">
    <citation type="submission" date="2019-11" db="EMBL/GenBank/DDBJ databases">
        <title>Whole genome sequence of Oryza granulata.</title>
        <authorList>
            <person name="Li W."/>
        </authorList>
    </citation>
    <scope>NUCLEOTIDE SEQUENCE [LARGE SCALE GENOMIC DNA]</scope>
    <source>
        <strain evidence="2">cv. Menghai</strain>
        <tissue evidence="1">Leaf</tissue>
    </source>
</reference>
<gene>
    <name evidence="1" type="ORF">E2562_021404</name>
</gene>
<organism evidence="1 2">
    <name type="scientific">Oryza meyeriana var. granulata</name>
    <dbReference type="NCBI Taxonomy" id="110450"/>
    <lineage>
        <taxon>Eukaryota</taxon>
        <taxon>Viridiplantae</taxon>
        <taxon>Streptophyta</taxon>
        <taxon>Embryophyta</taxon>
        <taxon>Tracheophyta</taxon>
        <taxon>Spermatophyta</taxon>
        <taxon>Magnoliopsida</taxon>
        <taxon>Liliopsida</taxon>
        <taxon>Poales</taxon>
        <taxon>Poaceae</taxon>
        <taxon>BOP clade</taxon>
        <taxon>Oryzoideae</taxon>
        <taxon>Oryzeae</taxon>
        <taxon>Oryzinae</taxon>
        <taxon>Oryza</taxon>
        <taxon>Oryza meyeriana</taxon>
    </lineage>
</organism>
<sequence length="100" mass="10771">MLALETVVGSELALEVKVVNVIVALESKVVTTEDGRGVNVIVVLEANVVIVEDGRSELCAHGPKYKTMLEAWIARQFSVTGHILGQDSFDLENEQGSVCC</sequence>